<dbReference type="OrthoDB" id="185659at2759"/>
<dbReference type="EMBL" id="LSSM01007547">
    <property type="protein sequence ID" value="OMJ07864.1"/>
    <property type="molecule type" value="Genomic_DNA"/>
</dbReference>
<dbReference type="AlphaFoldDB" id="A0A1R1WZS1"/>
<feature type="active site" description="Cysteine sulfenic acid (-SOH) intermediate; for peroxidase activity" evidence="10">
    <location>
        <position position="76"/>
    </location>
</feature>
<dbReference type="Pfam" id="PF00578">
    <property type="entry name" value="AhpC-TSA"/>
    <property type="match status" value="1"/>
</dbReference>
<dbReference type="InterPro" id="IPR050217">
    <property type="entry name" value="Peroxiredoxin"/>
</dbReference>
<dbReference type="PIRSF" id="PIRSF000239">
    <property type="entry name" value="AHPC"/>
    <property type="match status" value="1"/>
</dbReference>
<dbReference type="GO" id="GO:0033554">
    <property type="term" value="P:cellular response to stress"/>
    <property type="evidence" value="ECO:0007669"/>
    <property type="project" value="TreeGrafter"/>
</dbReference>
<evidence type="ECO:0000256" key="9">
    <source>
        <dbReference type="PIRNR" id="PIRNR000239"/>
    </source>
</evidence>
<comment type="similarity">
    <text evidence="1">Belongs to the peroxiredoxin family. AhpC/Prx1 subfamily.</text>
</comment>
<comment type="caution">
    <text evidence="12">The sequence shown here is derived from an EMBL/GenBank/DDBJ whole genome shotgun (WGS) entry which is preliminary data.</text>
</comment>
<evidence type="ECO:0000256" key="6">
    <source>
        <dbReference type="ARBA" id="ARBA00023157"/>
    </source>
</evidence>
<dbReference type="PANTHER" id="PTHR10681:SF128">
    <property type="entry name" value="THIOREDOXIN-DEPENDENT PEROXIDE REDUCTASE, MITOCHONDRIAL"/>
    <property type="match status" value="1"/>
</dbReference>
<dbReference type="PANTHER" id="PTHR10681">
    <property type="entry name" value="THIOREDOXIN PEROXIDASE"/>
    <property type="match status" value="1"/>
</dbReference>
<dbReference type="GO" id="GO:0005829">
    <property type="term" value="C:cytosol"/>
    <property type="evidence" value="ECO:0007669"/>
    <property type="project" value="TreeGrafter"/>
</dbReference>
<dbReference type="GO" id="GO:0008379">
    <property type="term" value="F:thioredoxin peroxidase activity"/>
    <property type="evidence" value="ECO:0007669"/>
    <property type="project" value="TreeGrafter"/>
</dbReference>
<dbReference type="EC" id="1.11.1.24" evidence="2"/>
<accession>A0A1R1WZS1</accession>
<organism evidence="12 13">
    <name type="scientific">Smittium culicis</name>
    <dbReference type="NCBI Taxonomy" id="133412"/>
    <lineage>
        <taxon>Eukaryota</taxon>
        <taxon>Fungi</taxon>
        <taxon>Fungi incertae sedis</taxon>
        <taxon>Zoopagomycota</taxon>
        <taxon>Kickxellomycotina</taxon>
        <taxon>Harpellomycetes</taxon>
        <taxon>Harpellales</taxon>
        <taxon>Legeriomycetaceae</taxon>
        <taxon>Smittium</taxon>
    </lineage>
</organism>
<dbReference type="InterPro" id="IPR019479">
    <property type="entry name" value="Peroxiredoxin_C"/>
</dbReference>
<sequence length="224" mass="24856">MFTSRLARQFFSKAALPSSRAFSTSFRAFAPKVQQSAPAWSANSLVNQQFKELSNTSFKDQYLVMVFYPLDFTFVCPTELLAFSDRINEFKERNVAVVGVSTDSVFSHLAWTNLDRKKGGLGSDLQIPLVADKNMKISSDYGVLIDGAGIALRGLFIIDKAGKLRVSQVNDLPIGRSVDETLRLIDAIQFTEEHGEVCPANWSKGKETIKPSPDASKEYFEAVN</sequence>
<comment type="function">
    <text evidence="9">Thiol-specific peroxidase that catalyzes the reduction of hydrogen peroxide and organic hydroperoxides to water and alcohols, respectively.</text>
</comment>
<dbReference type="InterPro" id="IPR000866">
    <property type="entry name" value="AhpC/TSA"/>
</dbReference>
<dbReference type="Pfam" id="PF10417">
    <property type="entry name" value="1-cysPrx_C"/>
    <property type="match status" value="1"/>
</dbReference>
<comment type="catalytic activity">
    <reaction evidence="8">
        <text>a hydroperoxide + [thioredoxin]-dithiol = an alcohol + [thioredoxin]-disulfide + H2O</text>
        <dbReference type="Rhea" id="RHEA:62620"/>
        <dbReference type="Rhea" id="RHEA-COMP:10698"/>
        <dbReference type="Rhea" id="RHEA-COMP:10700"/>
        <dbReference type="ChEBI" id="CHEBI:15377"/>
        <dbReference type="ChEBI" id="CHEBI:29950"/>
        <dbReference type="ChEBI" id="CHEBI:30879"/>
        <dbReference type="ChEBI" id="CHEBI:35924"/>
        <dbReference type="ChEBI" id="CHEBI:50058"/>
        <dbReference type="EC" id="1.11.1.24"/>
    </reaction>
</comment>
<evidence type="ECO:0000256" key="10">
    <source>
        <dbReference type="PIRSR" id="PIRSR000239-1"/>
    </source>
</evidence>
<evidence type="ECO:0000256" key="7">
    <source>
        <dbReference type="ARBA" id="ARBA00023284"/>
    </source>
</evidence>
<gene>
    <name evidence="12" type="ORF">AYI69_g11292</name>
</gene>
<proteinExistence type="inferred from homology"/>
<dbReference type="PROSITE" id="PS51352">
    <property type="entry name" value="THIOREDOXIN_2"/>
    <property type="match status" value="1"/>
</dbReference>
<dbReference type="GO" id="GO:0042744">
    <property type="term" value="P:hydrogen peroxide catabolic process"/>
    <property type="evidence" value="ECO:0007669"/>
    <property type="project" value="TreeGrafter"/>
</dbReference>
<keyword evidence="7 9" id="KW-0676">Redox-active center</keyword>
<reference evidence="13" key="1">
    <citation type="submission" date="2017-01" db="EMBL/GenBank/DDBJ databases">
        <authorList>
            <person name="Wang Y."/>
            <person name="White M."/>
            <person name="Kvist S."/>
            <person name="Moncalvo J.-M."/>
        </authorList>
    </citation>
    <scope>NUCLEOTIDE SEQUENCE [LARGE SCALE GENOMIC DNA]</scope>
    <source>
        <strain evidence="13">ID-206-W2</strain>
    </source>
</reference>
<dbReference type="Gene3D" id="3.40.30.10">
    <property type="entry name" value="Glutaredoxin"/>
    <property type="match status" value="1"/>
</dbReference>
<evidence type="ECO:0000256" key="2">
    <source>
        <dbReference type="ARBA" id="ARBA00013017"/>
    </source>
</evidence>
<keyword evidence="3 9" id="KW-0575">Peroxidase</keyword>
<dbReference type="InterPro" id="IPR024706">
    <property type="entry name" value="Peroxiredoxin_AhpC-typ"/>
</dbReference>
<evidence type="ECO:0000313" key="12">
    <source>
        <dbReference type="EMBL" id="OMJ07864.1"/>
    </source>
</evidence>
<dbReference type="GO" id="GO:0045454">
    <property type="term" value="P:cell redox homeostasis"/>
    <property type="evidence" value="ECO:0007669"/>
    <property type="project" value="TreeGrafter"/>
</dbReference>
<evidence type="ECO:0000313" key="13">
    <source>
        <dbReference type="Proteomes" id="UP000187429"/>
    </source>
</evidence>
<evidence type="ECO:0000256" key="4">
    <source>
        <dbReference type="ARBA" id="ARBA00022862"/>
    </source>
</evidence>
<dbReference type="InterPro" id="IPR036249">
    <property type="entry name" value="Thioredoxin-like_sf"/>
</dbReference>
<name>A0A1R1WZS1_9FUNG</name>
<dbReference type="SUPFAM" id="SSF52833">
    <property type="entry name" value="Thioredoxin-like"/>
    <property type="match status" value="1"/>
</dbReference>
<dbReference type="FunFam" id="3.40.30.10:FF:000003">
    <property type="entry name" value="Peroxiredoxin 1"/>
    <property type="match status" value="1"/>
</dbReference>
<evidence type="ECO:0000256" key="5">
    <source>
        <dbReference type="ARBA" id="ARBA00023002"/>
    </source>
</evidence>
<evidence type="ECO:0000256" key="8">
    <source>
        <dbReference type="ARBA" id="ARBA00049091"/>
    </source>
</evidence>
<keyword evidence="13" id="KW-1185">Reference proteome</keyword>
<keyword evidence="6" id="KW-1015">Disulfide bond</keyword>
<evidence type="ECO:0000256" key="1">
    <source>
        <dbReference type="ARBA" id="ARBA00009796"/>
    </source>
</evidence>
<dbReference type="Proteomes" id="UP000187429">
    <property type="component" value="Unassembled WGS sequence"/>
</dbReference>
<keyword evidence="5 9" id="KW-0560">Oxidoreductase</keyword>
<dbReference type="GO" id="GO:0006979">
    <property type="term" value="P:response to oxidative stress"/>
    <property type="evidence" value="ECO:0007669"/>
    <property type="project" value="TreeGrafter"/>
</dbReference>
<evidence type="ECO:0000256" key="3">
    <source>
        <dbReference type="ARBA" id="ARBA00022559"/>
    </source>
</evidence>
<dbReference type="CDD" id="cd03015">
    <property type="entry name" value="PRX_Typ2cys"/>
    <property type="match status" value="1"/>
</dbReference>
<keyword evidence="4 9" id="KW-0049">Antioxidant</keyword>
<protein>
    <recommendedName>
        <fullName evidence="2">thioredoxin-dependent peroxiredoxin</fullName>
        <ecNumber evidence="2">1.11.1.24</ecNumber>
    </recommendedName>
</protein>
<feature type="domain" description="Thioredoxin" evidence="11">
    <location>
        <begin position="31"/>
        <end position="190"/>
    </location>
</feature>
<evidence type="ECO:0000259" key="11">
    <source>
        <dbReference type="PROSITE" id="PS51352"/>
    </source>
</evidence>
<dbReference type="InterPro" id="IPR013766">
    <property type="entry name" value="Thioredoxin_domain"/>
</dbReference>